<protein>
    <submittedName>
        <fullName evidence="2">Ribosomal-protein-serine acetyltransferase</fullName>
        <ecNumber evidence="2">2.3.1.-</ecNumber>
    </submittedName>
</protein>
<dbReference type="PANTHER" id="PTHR43441">
    <property type="entry name" value="RIBOSOMAL-PROTEIN-SERINE ACETYLTRANSFERASE"/>
    <property type="match status" value="1"/>
</dbReference>
<dbReference type="InterPro" id="IPR000182">
    <property type="entry name" value="GNAT_dom"/>
</dbReference>
<dbReference type="RefSeq" id="WP_179548410.1">
    <property type="nucleotide sequence ID" value="NZ_BSEW01000002.1"/>
</dbReference>
<gene>
    <name evidence="2" type="ORF">BJ984_002617</name>
</gene>
<dbReference type="GO" id="GO:0008999">
    <property type="term" value="F:protein-N-terminal-alanine acetyltransferase activity"/>
    <property type="evidence" value="ECO:0007669"/>
    <property type="project" value="TreeGrafter"/>
</dbReference>
<sequence>MPHHPYADILPLDLGDGLHLELRTRAGAPEAHELTLRNLDRLREWEPWAQPAQSLTATRTFTDFVLALYEQGKTVPALIVRDGHPIGSVSLKLDPATATGELGYWIDGAHEGRGVVTRAAAALRDAGFARGLARIEIRAAAGNTRSRAVAERLGFRLEGVLREALPVGDRRHDLAVYGQLAAEHPTPTERAPG</sequence>
<evidence type="ECO:0000259" key="1">
    <source>
        <dbReference type="PROSITE" id="PS51186"/>
    </source>
</evidence>
<name>A0A852SRF7_9MICO</name>
<dbReference type="PANTHER" id="PTHR43441:SF10">
    <property type="entry name" value="ACETYLTRANSFERASE"/>
    <property type="match status" value="1"/>
</dbReference>
<reference evidence="2 3" key="1">
    <citation type="submission" date="2020-07" db="EMBL/GenBank/DDBJ databases">
        <title>Sequencing the genomes of 1000 actinobacteria strains.</title>
        <authorList>
            <person name="Klenk H.-P."/>
        </authorList>
    </citation>
    <scope>NUCLEOTIDE SEQUENCE [LARGE SCALE GENOMIC DNA]</scope>
    <source>
        <strain evidence="2 3">DSM 26474</strain>
    </source>
</reference>
<dbReference type="GO" id="GO:1990189">
    <property type="term" value="F:protein N-terminal-serine acetyltransferase activity"/>
    <property type="evidence" value="ECO:0007669"/>
    <property type="project" value="TreeGrafter"/>
</dbReference>
<comment type="caution">
    <text evidence="2">The sequence shown here is derived from an EMBL/GenBank/DDBJ whole genome shotgun (WGS) entry which is preliminary data.</text>
</comment>
<dbReference type="PROSITE" id="PS51186">
    <property type="entry name" value="GNAT"/>
    <property type="match status" value="1"/>
</dbReference>
<organism evidence="2 3">
    <name type="scientific">Herbiconiux flava</name>
    <dbReference type="NCBI Taxonomy" id="881268"/>
    <lineage>
        <taxon>Bacteria</taxon>
        <taxon>Bacillati</taxon>
        <taxon>Actinomycetota</taxon>
        <taxon>Actinomycetes</taxon>
        <taxon>Micrococcales</taxon>
        <taxon>Microbacteriaceae</taxon>
        <taxon>Herbiconiux</taxon>
    </lineage>
</organism>
<dbReference type="SUPFAM" id="SSF55729">
    <property type="entry name" value="Acyl-CoA N-acyltransferases (Nat)"/>
    <property type="match status" value="1"/>
</dbReference>
<dbReference type="Gene3D" id="3.40.630.30">
    <property type="match status" value="1"/>
</dbReference>
<feature type="domain" description="N-acetyltransferase" evidence="1">
    <location>
        <begin position="29"/>
        <end position="183"/>
    </location>
</feature>
<dbReference type="EMBL" id="JACCBM010000001">
    <property type="protein sequence ID" value="NYD71459.1"/>
    <property type="molecule type" value="Genomic_DNA"/>
</dbReference>
<keyword evidence="2" id="KW-0012">Acyltransferase</keyword>
<evidence type="ECO:0000313" key="3">
    <source>
        <dbReference type="Proteomes" id="UP000549913"/>
    </source>
</evidence>
<keyword evidence="2" id="KW-0808">Transferase</keyword>
<accession>A0A852SRF7</accession>
<dbReference type="Pfam" id="PF13302">
    <property type="entry name" value="Acetyltransf_3"/>
    <property type="match status" value="1"/>
</dbReference>
<proteinExistence type="predicted"/>
<dbReference type="InterPro" id="IPR016181">
    <property type="entry name" value="Acyl_CoA_acyltransferase"/>
</dbReference>
<dbReference type="InterPro" id="IPR051908">
    <property type="entry name" value="Ribosomal_N-acetyltransferase"/>
</dbReference>
<dbReference type="GO" id="GO:0005737">
    <property type="term" value="C:cytoplasm"/>
    <property type="evidence" value="ECO:0007669"/>
    <property type="project" value="TreeGrafter"/>
</dbReference>
<keyword evidence="3" id="KW-1185">Reference proteome</keyword>
<evidence type="ECO:0000313" key="2">
    <source>
        <dbReference type="EMBL" id="NYD71459.1"/>
    </source>
</evidence>
<dbReference type="AlphaFoldDB" id="A0A852SRF7"/>
<dbReference type="EC" id="2.3.1.-" evidence="2"/>
<dbReference type="Proteomes" id="UP000549913">
    <property type="component" value="Unassembled WGS sequence"/>
</dbReference>